<feature type="transmembrane region" description="Helical" evidence="1">
    <location>
        <begin position="14"/>
        <end position="33"/>
    </location>
</feature>
<keyword evidence="1" id="KW-0472">Membrane</keyword>
<dbReference type="RefSeq" id="WP_346032684.1">
    <property type="nucleotide sequence ID" value="NZ_BAABHV010000010.1"/>
</dbReference>
<accession>A0ABP9KD91</accession>
<name>A0ABP9KD91_9SPHN</name>
<dbReference type="EMBL" id="BAABHV010000010">
    <property type="protein sequence ID" value="GAA5054290.1"/>
    <property type="molecule type" value="Genomic_DNA"/>
</dbReference>
<evidence type="ECO:0000313" key="3">
    <source>
        <dbReference type="Proteomes" id="UP001500518"/>
    </source>
</evidence>
<reference evidence="3" key="1">
    <citation type="journal article" date="2019" name="Int. J. Syst. Evol. Microbiol.">
        <title>The Global Catalogue of Microorganisms (GCM) 10K type strain sequencing project: providing services to taxonomists for standard genome sequencing and annotation.</title>
        <authorList>
            <consortium name="The Broad Institute Genomics Platform"/>
            <consortium name="The Broad Institute Genome Sequencing Center for Infectious Disease"/>
            <person name="Wu L."/>
            <person name="Ma J."/>
        </authorList>
    </citation>
    <scope>NUCLEOTIDE SEQUENCE [LARGE SCALE GENOMIC DNA]</scope>
    <source>
        <strain evidence="3">JCM 18014</strain>
    </source>
</reference>
<proteinExistence type="predicted"/>
<evidence type="ECO:0000256" key="1">
    <source>
        <dbReference type="SAM" id="Phobius"/>
    </source>
</evidence>
<dbReference type="Proteomes" id="UP001500518">
    <property type="component" value="Unassembled WGS sequence"/>
</dbReference>
<feature type="transmembrane region" description="Helical" evidence="1">
    <location>
        <begin position="45"/>
        <end position="70"/>
    </location>
</feature>
<keyword evidence="1" id="KW-1133">Transmembrane helix</keyword>
<keyword evidence="3" id="KW-1185">Reference proteome</keyword>
<protein>
    <submittedName>
        <fullName evidence="2">Uncharacterized protein</fullName>
    </submittedName>
</protein>
<gene>
    <name evidence="2" type="ORF">GCM10023208_16970</name>
</gene>
<organism evidence="2 3">
    <name type="scientific">Erythrobacter westpacificensis</name>
    <dbReference type="NCBI Taxonomy" id="1055231"/>
    <lineage>
        <taxon>Bacteria</taxon>
        <taxon>Pseudomonadati</taxon>
        <taxon>Pseudomonadota</taxon>
        <taxon>Alphaproteobacteria</taxon>
        <taxon>Sphingomonadales</taxon>
        <taxon>Erythrobacteraceae</taxon>
        <taxon>Erythrobacter/Porphyrobacter group</taxon>
        <taxon>Erythrobacter</taxon>
    </lineage>
</organism>
<keyword evidence="1" id="KW-0812">Transmembrane</keyword>
<evidence type="ECO:0000313" key="2">
    <source>
        <dbReference type="EMBL" id="GAA5054290.1"/>
    </source>
</evidence>
<sequence>MDRFSKVDKAVDRFGYWIGAYTIMTGVFSWIAKQMDAYALGWPEAFFIGLFSAGFVVLIVSAGLIGWRFFNPLSPPIGNSSEPVAERRLSEDSMAGMIDARFEEFLATKLRAEFITHTQAHAQDEKLSDIAGKAKVAREIAEAGHADMVKRLDRVSESVRLLNHDFETWSYQHTEGNRQKFENIDEAFAALHNREWHERLFGDLEAAFEDIAAPIDKGNGLDDGDSWLRSIQQWKGKLDQWLIIAEYYANGTADKVQQLPDHLYDGEWAFDEATITPNQVHRFKEVAIWWHNAKEEKKRVDKQLALRIFHSPSMKGDGAAPPRLGEDQ</sequence>
<comment type="caution">
    <text evidence="2">The sequence shown here is derived from an EMBL/GenBank/DDBJ whole genome shotgun (WGS) entry which is preliminary data.</text>
</comment>